<organism evidence="1 2">
    <name type="scientific">Lactobacillus crispatus</name>
    <dbReference type="NCBI Taxonomy" id="47770"/>
    <lineage>
        <taxon>Bacteria</taxon>
        <taxon>Bacillati</taxon>
        <taxon>Bacillota</taxon>
        <taxon>Bacilli</taxon>
        <taxon>Lactobacillales</taxon>
        <taxon>Lactobacillaceae</taxon>
        <taxon>Lactobacillus</taxon>
    </lineage>
</organism>
<comment type="caution">
    <text evidence="1">The sequence shown here is derived from an EMBL/GenBank/DDBJ whole genome shotgun (WGS) entry which is preliminary data.</text>
</comment>
<reference evidence="1" key="1">
    <citation type="journal article" date="2021" name="PeerJ">
        <title>Extensive microbial diversity within the chicken gut microbiome revealed by metagenomics and culture.</title>
        <authorList>
            <person name="Gilroy R."/>
            <person name="Ravi A."/>
            <person name="Getino M."/>
            <person name="Pursley I."/>
            <person name="Horton D.L."/>
            <person name="Alikhan N.F."/>
            <person name="Baker D."/>
            <person name="Gharbi K."/>
            <person name="Hall N."/>
            <person name="Watson M."/>
            <person name="Adriaenssens E.M."/>
            <person name="Foster-Nyarko E."/>
            <person name="Jarju S."/>
            <person name="Secka A."/>
            <person name="Antonio M."/>
            <person name="Oren A."/>
            <person name="Chaudhuri R.R."/>
            <person name="La Ragione R."/>
            <person name="Hildebrand F."/>
            <person name="Pallen M.J."/>
        </authorList>
    </citation>
    <scope>NUCLEOTIDE SEQUENCE</scope>
    <source>
        <strain evidence="1">CHK194-22301</strain>
    </source>
</reference>
<accession>A0A921K4Q5</accession>
<evidence type="ECO:0000313" key="2">
    <source>
        <dbReference type="Proteomes" id="UP000784793"/>
    </source>
</evidence>
<reference evidence="1" key="2">
    <citation type="submission" date="2021-09" db="EMBL/GenBank/DDBJ databases">
        <authorList>
            <person name="Gilroy R."/>
        </authorList>
    </citation>
    <scope>NUCLEOTIDE SEQUENCE</scope>
    <source>
        <strain evidence="1">CHK194-22301</strain>
    </source>
</reference>
<proteinExistence type="predicted"/>
<dbReference type="AlphaFoldDB" id="A0A921K4Q5"/>
<evidence type="ECO:0000313" key="1">
    <source>
        <dbReference type="EMBL" id="HJF09536.1"/>
    </source>
</evidence>
<name>A0A921K4Q5_9LACO</name>
<dbReference type="EMBL" id="DYXB01000024">
    <property type="protein sequence ID" value="HJF09536.1"/>
    <property type="molecule type" value="Genomic_DNA"/>
</dbReference>
<protein>
    <submittedName>
        <fullName evidence="1">HK97 gp10 family phage protein</fullName>
    </submittedName>
</protein>
<dbReference type="Proteomes" id="UP000784793">
    <property type="component" value="Unassembled WGS sequence"/>
</dbReference>
<sequence>MMTTFEDQLAQFQNQLKELVPSRKKQEEANLAGAEVYKERLSKITREKHYSNKKDEKYGHMADHVEVSNKNIDGIEDGSATVGWPNRYHAMNAMRLNDGTVFIKADHFVDVTREESRKAILEAQSKTLGFKK</sequence>
<gene>
    <name evidence="1" type="ORF">K8V23_01830</name>
</gene>